<sequence length="56" mass="6620">MIKVKNTHALFLWPFLTIVYIQELIKFYCKDTVFPSKSDQPHLLNFTLKSVAYISQ</sequence>
<gene>
    <name evidence="1" type="ORF">MENTE1834_LOCUS12894</name>
</gene>
<evidence type="ECO:0000313" key="2">
    <source>
        <dbReference type="Proteomes" id="UP001497535"/>
    </source>
</evidence>
<protein>
    <submittedName>
        <fullName evidence="1">Uncharacterized protein</fullName>
    </submittedName>
</protein>
<keyword evidence="2" id="KW-1185">Reference proteome</keyword>
<reference evidence="1" key="1">
    <citation type="submission" date="2023-11" db="EMBL/GenBank/DDBJ databases">
        <authorList>
            <person name="Poullet M."/>
        </authorList>
    </citation>
    <scope>NUCLEOTIDE SEQUENCE</scope>
    <source>
        <strain evidence="1">E1834</strain>
    </source>
</reference>
<name>A0ACB0YJL1_MELEN</name>
<accession>A0ACB0YJL1</accession>
<dbReference type="EMBL" id="CAVMJV010000013">
    <property type="protein sequence ID" value="CAK5048928.1"/>
    <property type="molecule type" value="Genomic_DNA"/>
</dbReference>
<organism evidence="1 2">
    <name type="scientific">Meloidogyne enterolobii</name>
    <name type="common">Root-knot nematode worm</name>
    <name type="synonym">Meloidogyne mayaguensis</name>
    <dbReference type="NCBI Taxonomy" id="390850"/>
    <lineage>
        <taxon>Eukaryota</taxon>
        <taxon>Metazoa</taxon>
        <taxon>Ecdysozoa</taxon>
        <taxon>Nematoda</taxon>
        <taxon>Chromadorea</taxon>
        <taxon>Rhabditida</taxon>
        <taxon>Tylenchina</taxon>
        <taxon>Tylenchomorpha</taxon>
        <taxon>Tylenchoidea</taxon>
        <taxon>Meloidogynidae</taxon>
        <taxon>Meloidogyninae</taxon>
        <taxon>Meloidogyne</taxon>
    </lineage>
</organism>
<dbReference type="Proteomes" id="UP001497535">
    <property type="component" value="Unassembled WGS sequence"/>
</dbReference>
<evidence type="ECO:0000313" key="1">
    <source>
        <dbReference type="EMBL" id="CAK5048928.1"/>
    </source>
</evidence>
<comment type="caution">
    <text evidence="1">The sequence shown here is derived from an EMBL/GenBank/DDBJ whole genome shotgun (WGS) entry which is preliminary data.</text>
</comment>
<proteinExistence type="predicted"/>